<comment type="caution">
    <text evidence="1">The sequence shown here is derived from an EMBL/GenBank/DDBJ whole genome shotgun (WGS) entry which is preliminary data.</text>
</comment>
<proteinExistence type="predicted"/>
<dbReference type="Pfam" id="PF10978">
    <property type="entry name" value="DUF2785"/>
    <property type="match status" value="1"/>
</dbReference>
<dbReference type="Proteomes" id="UP000673375">
    <property type="component" value="Unassembled WGS sequence"/>
</dbReference>
<dbReference type="EMBL" id="JAEDXU010000001">
    <property type="protein sequence ID" value="MBP1045215.1"/>
    <property type="molecule type" value="Genomic_DNA"/>
</dbReference>
<dbReference type="InterPro" id="IPR021247">
    <property type="entry name" value="DUF2785"/>
</dbReference>
<dbReference type="RefSeq" id="WP_209555994.1">
    <property type="nucleotide sequence ID" value="NZ_JAEDXU010000001.1"/>
</dbReference>
<gene>
    <name evidence="1" type="ORF">I6N96_02915</name>
</gene>
<accession>A0ABS4CFJ9</accession>
<organism evidence="1 2">
    <name type="scientific">Enterococcus larvae</name>
    <dbReference type="NCBI Taxonomy" id="2794352"/>
    <lineage>
        <taxon>Bacteria</taxon>
        <taxon>Bacillati</taxon>
        <taxon>Bacillota</taxon>
        <taxon>Bacilli</taxon>
        <taxon>Lactobacillales</taxon>
        <taxon>Enterococcaceae</taxon>
        <taxon>Enterococcus</taxon>
    </lineage>
</organism>
<evidence type="ECO:0000313" key="1">
    <source>
        <dbReference type="EMBL" id="MBP1045215.1"/>
    </source>
</evidence>
<reference evidence="1 2" key="1">
    <citation type="submission" date="2020-12" db="EMBL/GenBank/DDBJ databases">
        <title>Vagococcus allomyrinae sp. nov. and Enterococcus lavae sp. nov., isolated from the larvae of Allomyrina dichotoma.</title>
        <authorList>
            <person name="Lee S.D."/>
        </authorList>
    </citation>
    <scope>NUCLEOTIDE SEQUENCE [LARGE SCALE GENOMIC DNA]</scope>
    <source>
        <strain evidence="1 2">BWM-S5</strain>
    </source>
</reference>
<sequence length="265" mass="31240">MDEQIFVTKQLESNQPASDKLIHFMLQHIGSLSEELRETIYSGWCILLENNRMTNNQKQWLLDEIFARKLLYQGIEQEQTDDTFTRSFTALLLVQLLDDHYKNNWLKIEMEKQLIAESLNYMEIEKDNRGLVPVKGWAHAFAHGADLLAAVARSKQATETIAQQILSILTRAIFDIDDFLWEEESRMVPAIIVLIKKELLSQDELNHWIQQNNQTVLNQNNRNICWNRFLTSLSWVLRFELLDFELVQESIFHFLHSCYKKRGII</sequence>
<evidence type="ECO:0000313" key="2">
    <source>
        <dbReference type="Proteomes" id="UP000673375"/>
    </source>
</evidence>
<protein>
    <submittedName>
        <fullName evidence="1">DUF2785 domain-containing protein</fullName>
    </submittedName>
</protein>
<keyword evidence="2" id="KW-1185">Reference proteome</keyword>
<name>A0ABS4CFJ9_9ENTE</name>